<dbReference type="EMBL" id="ML986589">
    <property type="protein sequence ID" value="KAF2267705.1"/>
    <property type="molecule type" value="Genomic_DNA"/>
</dbReference>
<comment type="caution">
    <text evidence="2">The sequence shown here is derived from an EMBL/GenBank/DDBJ whole genome shotgun (WGS) entry which is preliminary data.</text>
</comment>
<feature type="domain" description="DUF6590" evidence="1">
    <location>
        <begin position="151"/>
        <end position="294"/>
    </location>
</feature>
<name>A0A9P4N2V4_9PLEO</name>
<dbReference type="OrthoDB" id="3559580at2759"/>
<evidence type="ECO:0000259" key="1">
    <source>
        <dbReference type="Pfam" id="PF20233"/>
    </source>
</evidence>
<dbReference type="AlphaFoldDB" id="A0A9P4N2V4"/>
<dbReference type="InterPro" id="IPR046497">
    <property type="entry name" value="DUF6590"/>
</dbReference>
<proteinExistence type="predicted"/>
<keyword evidence="3" id="KW-1185">Reference proteome</keyword>
<dbReference type="Proteomes" id="UP000800093">
    <property type="component" value="Unassembled WGS sequence"/>
</dbReference>
<evidence type="ECO:0000313" key="2">
    <source>
        <dbReference type="EMBL" id="KAF2267705.1"/>
    </source>
</evidence>
<dbReference type="PANTHER" id="PTHR35391:SF5">
    <property type="entry name" value="DUF6590 DOMAIN-CONTAINING PROTEIN"/>
    <property type="match status" value="1"/>
</dbReference>
<sequence>MLHNISNIMSSDASPQWIWSETHQDYYYVTYEQEKPVYHWYKQIQHAVTDTSPEESDNQLVNNSVPQRRNRIDSGTYLRSSLSSYSNPIFPYTTGPSVATSYHGYVDPSMPEQVPPEVRVRLPNFFPGTPDRGWLERLDSSYRMRTGTEARDFFKKGRVFSMLYSEAASETLARNGADNDAITVAKFGERVYSQIRRFVIVKSSAISTYSHRGTTKSGCNPSEHVIVYFTGESPVPLQGEYGITKEPIEIEPANPSLQMESASRLRLGKTYSIEWNVKVKDIGRVIPEHMSRLVRYWKDEDRLDDSE</sequence>
<dbReference type="PANTHER" id="PTHR35391">
    <property type="entry name" value="C2H2-TYPE DOMAIN-CONTAINING PROTEIN-RELATED"/>
    <property type="match status" value="1"/>
</dbReference>
<protein>
    <recommendedName>
        <fullName evidence="1">DUF6590 domain-containing protein</fullName>
    </recommendedName>
</protein>
<evidence type="ECO:0000313" key="3">
    <source>
        <dbReference type="Proteomes" id="UP000800093"/>
    </source>
</evidence>
<gene>
    <name evidence="2" type="ORF">CC78DRAFT_565900</name>
</gene>
<dbReference type="Pfam" id="PF20233">
    <property type="entry name" value="DUF6590"/>
    <property type="match status" value="1"/>
</dbReference>
<reference evidence="3" key="1">
    <citation type="journal article" date="2020" name="Stud. Mycol.">
        <title>101 Dothideomycetes genomes: A test case for predicting lifestyles and emergence of pathogens.</title>
        <authorList>
            <person name="Haridas S."/>
            <person name="Albert R."/>
            <person name="Binder M."/>
            <person name="Bloem J."/>
            <person name="LaButti K."/>
            <person name="Salamov A."/>
            <person name="Andreopoulos B."/>
            <person name="Baker S."/>
            <person name="Barry K."/>
            <person name="Bills G."/>
            <person name="Bluhm B."/>
            <person name="Cannon C."/>
            <person name="Castanera R."/>
            <person name="Culley D."/>
            <person name="Daum C."/>
            <person name="Ezra D."/>
            <person name="Gonzalez J."/>
            <person name="Henrissat B."/>
            <person name="Kuo A."/>
            <person name="Liang C."/>
            <person name="Lipzen A."/>
            <person name="Lutzoni F."/>
            <person name="Magnuson J."/>
            <person name="Mondo S."/>
            <person name="Nolan M."/>
            <person name="Ohm R."/>
            <person name="Pangilinan J."/>
            <person name="Park H.-J."/>
            <person name="Ramirez L."/>
            <person name="Alfaro M."/>
            <person name="Sun H."/>
            <person name="Tritt A."/>
            <person name="Yoshinaga Y."/>
            <person name="Zwiers L.-H."/>
            <person name="Turgeon B."/>
            <person name="Goodwin S."/>
            <person name="Spatafora J."/>
            <person name="Crous P."/>
            <person name="Grigoriev I."/>
        </authorList>
    </citation>
    <scope>NUCLEOTIDE SEQUENCE [LARGE SCALE GENOMIC DNA]</scope>
    <source>
        <strain evidence="3">CBS 304.66</strain>
    </source>
</reference>
<accession>A0A9P4N2V4</accession>
<organism evidence="2 3">
    <name type="scientific">Lojkania enalia</name>
    <dbReference type="NCBI Taxonomy" id="147567"/>
    <lineage>
        <taxon>Eukaryota</taxon>
        <taxon>Fungi</taxon>
        <taxon>Dikarya</taxon>
        <taxon>Ascomycota</taxon>
        <taxon>Pezizomycotina</taxon>
        <taxon>Dothideomycetes</taxon>
        <taxon>Pleosporomycetidae</taxon>
        <taxon>Pleosporales</taxon>
        <taxon>Pleosporales incertae sedis</taxon>
        <taxon>Lojkania</taxon>
    </lineage>
</organism>